<dbReference type="EMBL" id="OR343189">
    <property type="protein sequence ID" value="WNL50245.1"/>
    <property type="molecule type" value="Genomic_DNA"/>
</dbReference>
<sequence>MRAFWLFLLLVSLSSFILSVHVFACWTATGGNPKWQTQGNISLLGIFVAPFIATVSFMVLMSTNKE</sequence>
<gene>
    <name evidence="2" type="ORF">MarDSR_206</name>
</gene>
<reference evidence="2" key="1">
    <citation type="submission" date="2023-07" db="EMBL/GenBank/DDBJ databases">
        <authorList>
            <person name="Xia Y."/>
        </authorList>
    </citation>
    <scope>NUCLEOTIDE SEQUENCE</scope>
    <source>
        <strain evidence="2">E</strain>
    </source>
</reference>
<evidence type="ECO:0008006" key="3">
    <source>
        <dbReference type="Google" id="ProtNLM"/>
    </source>
</evidence>
<evidence type="ECO:0000256" key="1">
    <source>
        <dbReference type="SAM" id="Phobius"/>
    </source>
</evidence>
<protein>
    <recommendedName>
        <fullName evidence="3">Transmembrane protein</fullName>
    </recommendedName>
</protein>
<organism evidence="2">
    <name type="scientific">Marseillevirus sp</name>
    <dbReference type="NCBI Taxonomy" id="2809551"/>
    <lineage>
        <taxon>Viruses</taxon>
        <taxon>Varidnaviria</taxon>
        <taxon>Bamfordvirae</taxon>
        <taxon>Nucleocytoviricota</taxon>
        <taxon>Megaviricetes</taxon>
        <taxon>Pimascovirales</taxon>
        <taxon>Pimascovirales incertae sedis</taxon>
        <taxon>Marseilleviridae</taxon>
        <taxon>Marseillevirus</taxon>
    </lineage>
</organism>
<keyword evidence="1" id="KW-0472">Membrane</keyword>
<proteinExistence type="predicted"/>
<accession>A0AA96EMK5</accession>
<keyword evidence="1" id="KW-0812">Transmembrane</keyword>
<feature type="transmembrane region" description="Helical" evidence="1">
    <location>
        <begin position="40"/>
        <end position="60"/>
    </location>
</feature>
<name>A0AA96EMK5_9VIRU</name>
<evidence type="ECO:0000313" key="2">
    <source>
        <dbReference type="EMBL" id="WNL50245.1"/>
    </source>
</evidence>
<keyword evidence="1" id="KW-1133">Transmembrane helix</keyword>